<dbReference type="PANTHER" id="PTHR22642">
    <property type="entry name" value="IMIDAZOLONEPROPIONASE"/>
    <property type="match status" value="1"/>
</dbReference>
<dbReference type="PANTHER" id="PTHR22642:SF21">
    <property type="entry name" value="PERIPLASMIC PROTEIN"/>
    <property type="match status" value="1"/>
</dbReference>
<proteinExistence type="predicted"/>
<dbReference type="Gene3D" id="3.20.20.140">
    <property type="entry name" value="Metal-dependent hydrolases"/>
    <property type="match status" value="1"/>
</dbReference>
<dbReference type="InterPro" id="IPR013108">
    <property type="entry name" value="Amidohydro_3"/>
</dbReference>
<dbReference type="SUPFAM" id="SSF51556">
    <property type="entry name" value="Metallo-dependent hydrolases"/>
    <property type="match status" value="1"/>
</dbReference>
<dbReference type="Gene3D" id="2.30.40.10">
    <property type="entry name" value="Urease, subunit C, domain 1"/>
    <property type="match status" value="1"/>
</dbReference>
<dbReference type="OrthoDB" id="9811399at2"/>
<organism evidence="2 3">
    <name type="scientific">Fulvimarina manganoxydans</name>
    <dbReference type="NCBI Taxonomy" id="937218"/>
    <lineage>
        <taxon>Bacteria</taxon>
        <taxon>Pseudomonadati</taxon>
        <taxon>Pseudomonadota</taxon>
        <taxon>Alphaproteobacteria</taxon>
        <taxon>Hyphomicrobiales</taxon>
        <taxon>Aurantimonadaceae</taxon>
        <taxon>Fulvimarina</taxon>
    </lineage>
</organism>
<dbReference type="InterPro" id="IPR032466">
    <property type="entry name" value="Metal_Hydrolase"/>
</dbReference>
<dbReference type="CDD" id="cd01300">
    <property type="entry name" value="YtcJ_like"/>
    <property type="match status" value="1"/>
</dbReference>
<dbReference type="Proteomes" id="UP000192656">
    <property type="component" value="Unassembled WGS sequence"/>
</dbReference>
<gene>
    <name evidence="2" type="ORF">SAMN06297251_12848</name>
</gene>
<dbReference type="GO" id="GO:0016810">
    <property type="term" value="F:hydrolase activity, acting on carbon-nitrogen (but not peptide) bonds"/>
    <property type="evidence" value="ECO:0007669"/>
    <property type="project" value="InterPro"/>
</dbReference>
<dbReference type="Gene3D" id="3.10.310.70">
    <property type="match status" value="1"/>
</dbReference>
<evidence type="ECO:0000313" key="3">
    <source>
        <dbReference type="Proteomes" id="UP000192656"/>
    </source>
</evidence>
<dbReference type="STRING" id="937218.SAMN06297251_12848"/>
<dbReference type="RefSeq" id="WP_139798518.1">
    <property type="nucleotide sequence ID" value="NZ_FWXR01000028.1"/>
</dbReference>
<reference evidence="2 3" key="1">
    <citation type="submission" date="2017-04" db="EMBL/GenBank/DDBJ databases">
        <authorList>
            <person name="Afonso C.L."/>
            <person name="Miller P.J."/>
            <person name="Scott M.A."/>
            <person name="Spackman E."/>
            <person name="Goraichik I."/>
            <person name="Dimitrov K.M."/>
            <person name="Suarez D.L."/>
            <person name="Swayne D.E."/>
        </authorList>
    </citation>
    <scope>NUCLEOTIDE SEQUENCE [LARGE SCALE GENOMIC DNA]</scope>
    <source>
        <strain evidence="2 3">CGMCC 1.10972</strain>
    </source>
</reference>
<keyword evidence="3" id="KW-1185">Reference proteome</keyword>
<dbReference type="EMBL" id="FWXR01000028">
    <property type="protein sequence ID" value="SMD10878.1"/>
    <property type="molecule type" value="Genomic_DNA"/>
</dbReference>
<evidence type="ECO:0000313" key="2">
    <source>
        <dbReference type="EMBL" id="SMD10878.1"/>
    </source>
</evidence>
<dbReference type="InterPro" id="IPR033932">
    <property type="entry name" value="YtcJ-like"/>
</dbReference>
<protein>
    <recommendedName>
        <fullName evidence="1">Amidohydrolase 3 domain-containing protein</fullName>
    </recommendedName>
</protein>
<evidence type="ECO:0000259" key="1">
    <source>
        <dbReference type="Pfam" id="PF07969"/>
    </source>
</evidence>
<sequence>MTTADLILMNGKVTTMDPARPEAAAIAVTGGLIQAVGPDADIMAYQSPETRVIDLRGQRVIPGLIDSHTHIIRQGNNFAMELRWDRVPSLADGLRMLKEQAERTPAGQWIRVVGGWSADQFAERRLPTIDEINAVSPDVPVYVLHLYDRAWLNQAALRALGIDSHYYEPFVSGRLERDDDGKPTGLALARPNAQPLYALLDVAPKLDFEQQLLSTKHYFRALNALGLTSALDCAGGFLNYPDDYGVISALNRRDEQTVRIGYQLFAQRPGFELDDFRRWNDLVKPDAGDDFLKCVGAGEMLVASAYDFEDFSYPRPTLAPRMESDLRPVLEFLFQNRWPIRFHCTYEESAHRLLKLVEDVGRDQGLDELNWIFDHGETISPATMDWIARLGGGISYQNRIAFQASAYEARYGTDALRHVMPVKKMMAAGVPLAAGTDATRVSSYNPWLAIHWAVSGKGRGGDVIWAEDNRLSRHDALRHWTVEGAWFSRDTGRKGQIKPGQMADLAVLDRDYFTIPEDDIADIEADLTLLGGKIVFAKAAFAAHAPAPLAFLPDWSPVPLFGAPGAAPKQAA</sequence>
<dbReference type="Pfam" id="PF07969">
    <property type="entry name" value="Amidohydro_3"/>
    <property type="match status" value="1"/>
</dbReference>
<dbReference type="AlphaFoldDB" id="A0A1W2EP18"/>
<name>A0A1W2EP18_9HYPH</name>
<accession>A0A1W2EP18</accession>
<feature type="domain" description="Amidohydrolase 3" evidence="1">
    <location>
        <begin position="51"/>
        <end position="536"/>
    </location>
</feature>
<dbReference type="InterPro" id="IPR011059">
    <property type="entry name" value="Metal-dep_hydrolase_composite"/>
</dbReference>
<dbReference type="SUPFAM" id="SSF51338">
    <property type="entry name" value="Composite domain of metallo-dependent hydrolases"/>
    <property type="match status" value="1"/>
</dbReference>